<evidence type="ECO:0000256" key="2">
    <source>
        <dbReference type="ARBA" id="ARBA00009331"/>
    </source>
</evidence>
<accession>A0A8K0KDK6</accession>
<dbReference type="GO" id="GO:0002082">
    <property type="term" value="P:regulation of oxidative phosphorylation"/>
    <property type="evidence" value="ECO:0007669"/>
    <property type="project" value="TreeGrafter"/>
</dbReference>
<name>A0A8K0KDK6_LADFU</name>
<comment type="caution">
    <text evidence="7">The sequence shown here is derived from an EMBL/GenBank/DDBJ whole genome shotgun (WGS) entry which is preliminary data.</text>
</comment>
<evidence type="ECO:0000256" key="3">
    <source>
        <dbReference type="ARBA" id="ARBA00022792"/>
    </source>
</evidence>
<evidence type="ECO:0000256" key="1">
    <source>
        <dbReference type="ARBA" id="ARBA00004273"/>
    </source>
</evidence>
<keyword evidence="5" id="KW-0496">Mitochondrion</keyword>
<reference evidence="7" key="1">
    <citation type="submission" date="2013-04" db="EMBL/GenBank/DDBJ databases">
        <authorList>
            <person name="Qu J."/>
            <person name="Murali S.C."/>
            <person name="Bandaranaike D."/>
            <person name="Bellair M."/>
            <person name="Blankenburg K."/>
            <person name="Chao H."/>
            <person name="Dinh H."/>
            <person name="Doddapaneni H."/>
            <person name="Downs B."/>
            <person name="Dugan-Rocha S."/>
            <person name="Elkadiri S."/>
            <person name="Gnanaolivu R.D."/>
            <person name="Hernandez B."/>
            <person name="Javaid M."/>
            <person name="Jayaseelan J.C."/>
            <person name="Lee S."/>
            <person name="Li M."/>
            <person name="Ming W."/>
            <person name="Munidasa M."/>
            <person name="Muniz J."/>
            <person name="Nguyen L."/>
            <person name="Ongeri F."/>
            <person name="Osuji N."/>
            <person name="Pu L.-L."/>
            <person name="Puazo M."/>
            <person name="Qu C."/>
            <person name="Quiroz J."/>
            <person name="Raj R."/>
            <person name="Weissenberger G."/>
            <person name="Xin Y."/>
            <person name="Zou X."/>
            <person name="Han Y."/>
            <person name="Richards S."/>
            <person name="Worley K."/>
            <person name="Muzny D."/>
            <person name="Gibbs R."/>
        </authorList>
    </citation>
    <scope>NUCLEOTIDE SEQUENCE</scope>
    <source>
        <strain evidence="7">Sampled in the wild</strain>
    </source>
</reference>
<keyword evidence="4" id="KW-0809">Transit peptide</keyword>
<reference evidence="7" key="2">
    <citation type="submission" date="2017-10" db="EMBL/GenBank/DDBJ databases">
        <title>Ladona fulva Genome sequencing and assembly.</title>
        <authorList>
            <person name="Murali S."/>
            <person name="Richards S."/>
            <person name="Bandaranaike D."/>
            <person name="Bellair M."/>
            <person name="Blankenburg K."/>
            <person name="Chao H."/>
            <person name="Dinh H."/>
            <person name="Doddapaneni H."/>
            <person name="Dugan-Rocha S."/>
            <person name="Elkadiri S."/>
            <person name="Gnanaolivu R."/>
            <person name="Hernandez B."/>
            <person name="Skinner E."/>
            <person name="Javaid M."/>
            <person name="Lee S."/>
            <person name="Li M."/>
            <person name="Ming W."/>
            <person name="Munidasa M."/>
            <person name="Muniz J."/>
            <person name="Nguyen L."/>
            <person name="Hughes D."/>
            <person name="Osuji N."/>
            <person name="Pu L.-L."/>
            <person name="Puazo M."/>
            <person name="Qu C."/>
            <person name="Quiroz J."/>
            <person name="Raj R."/>
            <person name="Weissenberger G."/>
            <person name="Xin Y."/>
            <person name="Zou X."/>
            <person name="Han Y."/>
            <person name="Worley K."/>
            <person name="Muzny D."/>
            <person name="Gibbs R."/>
        </authorList>
    </citation>
    <scope>NUCLEOTIDE SEQUENCE</scope>
    <source>
        <strain evidence="7">Sampled in the wild</strain>
    </source>
</reference>
<dbReference type="GO" id="GO:0006123">
    <property type="term" value="P:mitochondrial electron transport, cytochrome c to oxygen"/>
    <property type="evidence" value="ECO:0007669"/>
    <property type="project" value="InterPro"/>
</dbReference>
<evidence type="ECO:0000313" key="7">
    <source>
        <dbReference type="EMBL" id="KAG8232945.1"/>
    </source>
</evidence>
<dbReference type="OrthoDB" id="5966508at2759"/>
<protein>
    <submittedName>
        <fullName evidence="7">Uncharacterized protein</fullName>
    </submittedName>
</protein>
<evidence type="ECO:0000256" key="5">
    <source>
        <dbReference type="ARBA" id="ARBA00023128"/>
    </source>
</evidence>
<dbReference type="AlphaFoldDB" id="A0A8K0KDK6"/>
<sequence length="131" mass="14569">MYIGHYLKEIMFYQYNNFTGRLTGTQSFQPYFPVNMKPVKGDTPEIVFADSHVTMAKESPPPRRGASGRPVVSIPEHLRQKQALFQRPDGVLIHLKGGPLDKGLFGLTIALCGVGLAMCGKLFYDLSVPKK</sequence>
<dbReference type="Proteomes" id="UP000792457">
    <property type="component" value="Unassembled WGS sequence"/>
</dbReference>
<dbReference type="SUPFAM" id="SSF81419">
    <property type="entry name" value="Mitochondrial cytochrome c oxidase subunit VIIa"/>
    <property type="match status" value="1"/>
</dbReference>
<dbReference type="Gene3D" id="4.10.91.10">
    <property type="entry name" value="Cytochrome c oxidase, subunit VIIa"/>
    <property type="match status" value="1"/>
</dbReference>
<evidence type="ECO:0000256" key="6">
    <source>
        <dbReference type="ARBA" id="ARBA00023136"/>
    </source>
</evidence>
<dbReference type="GO" id="GO:0097250">
    <property type="term" value="P:mitochondrial respirasome assembly"/>
    <property type="evidence" value="ECO:0007669"/>
    <property type="project" value="TreeGrafter"/>
</dbReference>
<proteinExistence type="inferred from homology"/>
<dbReference type="EMBL" id="KZ308673">
    <property type="protein sequence ID" value="KAG8232945.1"/>
    <property type="molecule type" value="Genomic_DNA"/>
</dbReference>
<dbReference type="GO" id="GO:0045277">
    <property type="term" value="C:respiratory chain complex IV"/>
    <property type="evidence" value="ECO:0007669"/>
    <property type="project" value="InterPro"/>
</dbReference>
<comment type="similarity">
    <text evidence="2">Belongs to the cytochrome c oxidase VIIa family.</text>
</comment>
<dbReference type="PANTHER" id="PTHR10510">
    <property type="entry name" value="CYTOCHROME C OXIDASE POLYPEPTIDE 7A"/>
    <property type="match status" value="1"/>
</dbReference>
<dbReference type="InterPro" id="IPR036539">
    <property type="entry name" value="Cyt_c_oxidase_su7a_sf"/>
</dbReference>
<keyword evidence="6" id="KW-0472">Membrane</keyword>
<evidence type="ECO:0000313" key="8">
    <source>
        <dbReference type="Proteomes" id="UP000792457"/>
    </source>
</evidence>
<keyword evidence="3" id="KW-0999">Mitochondrion inner membrane</keyword>
<dbReference type="PANTHER" id="PTHR10510:SF11">
    <property type="entry name" value="CYTOCHROME C OXIDASE SUBUNIT 7A, MITOCHONDRIAL"/>
    <property type="match status" value="1"/>
</dbReference>
<organism evidence="7 8">
    <name type="scientific">Ladona fulva</name>
    <name type="common">Scarce chaser dragonfly</name>
    <name type="synonym">Libellula fulva</name>
    <dbReference type="NCBI Taxonomy" id="123851"/>
    <lineage>
        <taxon>Eukaryota</taxon>
        <taxon>Metazoa</taxon>
        <taxon>Ecdysozoa</taxon>
        <taxon>Arthropoda</taxon>
        <taxon>Hexapoda</taxon>
        <taxon>Insecta</taxon>
        <taxon>Pterygota</taxon>
        <taxon>Palaeoptera</taxon>
        <taxon>Odonata</taxon>
        <taxon>Epiprocta</taxon>
        <taxon>Anisoptera</taxon>
        <taxon>Libelluloidea</taxon>
        <taxon>Libellulidae</taxon>
        <taxon>Ladona</taxon>
    </lineage>
</organism>
<keyword evidence="8" id="KW-1185">Reference proteome</keyword>
<evidence type="ECO:0000256" key="4">
    <source>
        <dbReference type="ARBA" id="ARBA00022946"/>
    </source>
</evidence>
<dbReference type="FunFam" id="4.10.91.10:FF:000001">
    <property type="entry name" value="Cytochrome c oxidase subunit 7A1, mitochondrial"/>
    <property type="match status" value="1"/>
</dbReference>
<dbReference type="InterPro" id="IPR003177">
    <property type="entry name" value="Cytc_oxidase_su7a_met"/>
</dbReference>
<dbReference type="GO" id="GO:0005743">
    <property type="term" value="C:mitochondrial inner membrane"/>
    <property type="evidence" value="ECO:0007669"/>
    <property type="project" value="UniProtKB-SubCell"/>
</dbReference>
<gene>
    <name evidence="7" type="ORF">J437_LFUL013373</name>
</gene>
<comment type="subcellular location">
    <subcellularLocation>
        <location evidence="1">Mitochondrion inner membrane</location>
    </subcellularLocation>
</comment>